<evidence type="ECO:0000256" key="1">
    <source>
        <dbReference type="HAMAP-Rule" id="MF_02022"/>
    </source>
</evidence>
<dbReference type="GO" id="GO:0032506">
    <property type="term" value="P:cytokinetic process"/>
    <property type="evidence" value="ECO:0007669"/>
    <property type="project" value="InterPro"/>
</dbReference>
<dbReference type="EMBL" id="CP006664">
    <property type="protein sequence ID" value="AIJ06915.1"/>
    <property type="molecule type" value="Genomic_DNA"/>
</dbReference>
<keyword evidence="1" id="KW-0812">Transmembrane</keyword>
<feature type="region of interest" description="Disordered" evidence="2">
    <location>
        <begin position="43"/>
        <end position="177"/>
    </location>
</feature>
<keyword evidence="1" id="KW-0131">Cell cycle</keyword>
<protein>
    <recommendedName>
        <fullName evidence="1">Cell division protein DedD</fullName>
    </recommendedName>
</protein>
<dbReference type="GO" id="GO:0030428">
    <property type="term" value="C:cell septum"/>
    <property type="evidence" value="ECO:0007669"/>
    <property type="project" value="InterPro"/>
</dbReference>
<keyword evidence="1" id="KW-1133">Transmembrane helix</keyword>
<dbReference type="RefSeq" id="WP_034162648.1">
    <property type="nucleotide sequence ID" value="NZ_CP006664.1"/>
</dbReference>
<accession>A0A076LEE4</accession>
<feature type="compositionally biased region" description="Basic and acidic residues" evidence="2">
    <location>
        <begin position="93"/>
        <end position="107"/>
    </location>
</feature>
<dbReference type="InterPro" id="IPR036680">
    <property type="entry name" value="SPOR-like_sf"/>
</dbReference>
<keyword evidence="1" id="KW-0472">Membrane</keyword>
<dbReference type="PANTHER" id="PTHR38687:SF1">
    <property type="entry name" value="CELL DIVISION PROTEIN DEDD"/>
    <property type="match status" value="1"/>
</dbReference>
<dbReference type="InterPro" id="IPR052521">
    <property type="entry name" value="Cell_div_SPOR-domain"/>
</dbReference>
<comment type="domain">
    <text evidence="1">The SPOR domain binds septal peptidoglycans and is required to target DedD to the septal ring.</text>
</comment>
<feature type="compositionally biased region" description="Low complexity" evidence="2">
    <location>
        <begin position="66"/>
        <end position="78"/>
    </location>
</feature>
<dbReference type="Pfam" id="PF05036">
    <property type="entry name" value="SPOR"/>
    <property type="match status" value="1"/>
</dbReference>
<name>A0A076LEE4_9GAMM</name>
<dbReference type="InterPro" id="IPR007730">
    <property type="entry name" value="SPOR-like_dom"/>
</dbReference>
<proteinExistence type="inferred from homology"/>
<dbReference type="SUPFAM" id="SSF110997">
    <property type="entry name" value="Sporulation related repeat"/>
    <property type="match status" value="1"/>
</dbReference>
<comment type="function">
    <text evidence="1">Non-essential cell division protein that could be required for efficient cell constriction.</text>
</comment>
<dbReference type="GO" id="GO:0032153">
    <property type="term" value="C:cell division site"/>
    <property type="evidence" value="ECO:0007669"/>
    <property type="project" value="TreeGrafter"/>
</dbReference>
<feature type="transmembrane region" description="Helical" evidence="1">
    <location>
        <begin position="9"/>
        <end position="27"/>
    </location>
</feature>
<dbReference type="NCBIfam" id="NF008641">
    <property type="entry name" value="PRK11633.1"/>
    <property type="match status" value="1"/>
</dbReference>
<dbReference type="GO" id="GO:0005886">
    <property type="term" value="C:plasma membrane"/>
    <property type="evidence" value="ECO:0007669"/>
    <property type="project" value="UniProtKB-SubCell"/>
</dbReference>
<dbReference type="HAMAP" id="MF_02022">
    <property type="entry name" value="DedD"/>
    <property type="match status" value="1"/>
</dbReference>
<feature type="domain" description="SPOR" evidence="3">
    <location>
        <begin position="177"/>
        <end position="256"/>
    </location>
</feature>
<dbReference type="PROSITE" id="PS51724">
    <property type="entry name" value="SPOR"/>
    <property type="match status" value="1"/>
</dbReference>
<dbReference type="HOGENOM" id="CLU_068683_1_1_6"/>
<dbReference type="GeneID" id="33938212"/>
<keyword evidence="1" id="KW-1003">Cell membrane</keyword>
<reference evidence="4 5" key="1">
    <citation type="journal article" date="2012" name="PLoS ONE">
        <title>Edwardsiella comparative phylogenomics reveal the new intra/inter-species taxonomic relationships, virulence evolution and niche adaptation mechanisms.</title>
        <authorList>
            <person name="Yang M."/>
            <person name="Lv Y."/>
            <person name="Xiao J."/>
            <person name="Wu H."/>
            <person name="Zheng H."/>
            <person name="Liu Q."/>
            <person name="Zhang Y."/>
            <person name="Wang Q."/>
        </authorList>
    </citation>
    <scope>NUCLEOTIDE SEQUENCE [LARGE SCALE GENOMIC DNA]</scope>
    <source>
        <strain evidence="5">080813</strain>
    </source>
</reference>
<dbReference type="PANTHER" id="PTHR38687">
    <property type="entry name" value="CELL DIVISION PROTEIN DEDD-RELATED"/>
    <property type="match status" value="1"/>
</dbReference>
<keyword evidence="1" id="KW-0997">Cell inner membrane</keyword>
<keyword evidence="1 4" id="KW-0132">Cell division</keyword>
<dbReference type="AlphaFoldDB" id="A0A076LEE4"/>
<feature type="compositionally biased region" description="Pro residues" evidence="2">
    <location>
        <begin position="158"/>
        <end position="167"/>
    </location>
</feature>
<dbReference type="InterPro" id="IPR032898">
    <property type="entry name" value="DedD"/>
</dbReference>
<dbReference type="Gene3D" id="3.30.70.1070">
    <property type="entry name" value="Sporulation related repeat"/>
    <property type="match status" value="1"/>
</dbReference>
<dbReference type="Proteomes" id="UP000028681">
    <property type="component" value="Chromosome"/>
</dbReference>
<organism evidence="4 5">
    <name type="scientific">Edwardsiella anguillarum ET080813</name>
    <dbReference type="NCBI Taxonomy" id="667120"/>
    <lineage>
        <taxon>Bacteria</taxon>
        <taxon>Pseudomonadati</taxon>
        <taxon>Pseudomonadota</taxon>
        <taxon>Gammaproteobacteria</taxon>
        <taxon>Enterobacterales</taxon>
        <taxon>Hafniaceae</taxon>
        <taxon>Edwardsiella</taxon>
    </lineage>
</organism>
<comment type="subcellular location">
    <subcellularLocation>
        <location evidence="1">Cell inner membrane</location>
        <topology evidence="1">Single-pass membrane protein</topology>
    </subcellularLocation>
    <text evidence="1">Localizes at the septal ring.</text>
</comment>
<dbReference type="GO" id="GO:0042834">
    <property type="term" value="F:peptidoglycan binding"/>
    <property type="evidence" value="ECO:0007669"/>
    <property type="project" value="InterPro"/>
</dbReference>
<dbReference type="KEGG" id="ete:ETEE_0437"/>
<comment type="similarity">
    <text evidence="1">Belongs to the DedD family.</text>
</comment>
<sequence length="259" mass="26970">MASKFQNRLVGTVILVALGVIILPGLLDGQKKHYQDEFAAIPLVPRPGEDDPTDAIPPVTQPLGETPLPSASATGAATPPAPAPAVAPTPTRGEGELVELKPVESRAPEPAPQRTAPPPISAPAPQESRPKASEPPTRVAESRPKAAEPAKSVTPAPESRPTPPPAPVAKSDASEKAPVGQAYVVQLGALRNAGKVNEIIAKLRLSGYRVYSVPATPVQGEINRLFVGPEASRAKLQSALPELNSLSGLNGQIRNYSVR</sequence>
<evidence type="ECO:0000313" key="4">
    <source>
        <dbReference type="EMBL" id="AIJ06915.1"/>
    </source>
</evidence>
<gene>
    <name evidence="1" type="primary">dedD</name>
    <name evidence="4" type="ORF">ETEE_0437</name>
</gene>
<evidence type="ECO:0000256" key="2">
    <source>
        <dbReference type="SAM" id="MobiDB-lite"/>
    </source>
</evidence>
<evidence type="ECO:0000259" key="3">
    <source>
        <dbReference type="PROSITE" id="PS51724"/>
    </source>
</evidence>
<feature type="compositionally biased region" description="Pro residues" evidence="2">
    <location>
        <begin position="109"/>
        <end position="122"/>
    </location>
</feature>
<evidence type="ECO:0000313" key="5">
    <source>
        <dbReference type="Proteomes" id="UP000028681"/>
    </source>
</evidence>